<feature type="domain" description="Leucine-binding protein" evidence="4">
    <location>
        <begin position="84"/>
        <end position="406"/>
    </location>
</feature>
<dbReference type="InterPro" id="IPR028081">
    <property type="entry name" value="Leu-bd"/>
</dbReference>
<sequence length="446" mass="47402">MSTEQRVAHPRLLTTGATAALAGTVVLVAAACGTTTSSTPEATGDPVDAWTSGITDSEVRIGFEYFGEGNGRATDEPDLASNPTAAYVEALVAHINDDGGIGGREIVPVWHRIQRDATSADVEEQALCTDFTQDRPVFLAAAGDTDITRRCFAAEGVPHVVTTASAPASTFDDDSYLVSAPTLNLTRLMRTQVEVLAGHGFFQPDATIGFFSFDAPEYVDARDHGLEPALEEAGLTIAEEALITRPEKPEDVADTLAQVAGAVLKFRDAGVDHVIFLGGSPQFMIDAQKQGYRPRYAISSWDYPASLHESGVPVEQLSGAAGAGYSPARDVADREAAMQPPARQECLDILAAQNLHPETAADEADMLSRCDQLFLIKAALEAAEEPASGHAFMEGISGLGDSFSSASTWDTRYDEAHRDGVASVMYLEFADACECFRYAGDAISVE</sequence>
<dbReference type="PROSITE" id="PS51257">
    <property type="entry name" value="PROKAR_LIPOPROTEIN"/>
    <property type="match status" value="1"/>
</dbReference>
<dbReference type="Proteomes" id="UP000475214">
    <property type="component" value="Unassembled WGS sequence"/>
</dbReference>
<feature type="chain" id="PRO_5039152884" evidence="3">
    <location>
        <begin position="23"/>
        <end position="446"/>
    </location>
</feature>
<comment type="similarity">
    <text evidence="1">Belongs to the leucine-binding protein family.</text>
</comment>
<dbReference type="EMBL" id="JAAGOA010000033">
    <property type="protein sequence ID" value="NEE04366.1"/>
    <property type="molecule type" value="Genomic_DNA"/>
</dbReference>
<keyword evidence="6" id="KW-1185">Reference proteome</keyword>
<reference evidence="5 6" key="1">
    <citation type="submission" date="2020-02" db="EMBL/GenBank/DDBJ databases">
        <authorList>
            <person name="Li X.-J."/>
            <person name="Han X.-M."/>
        </authorList>
    </citation>
    <scope>NUCLEOTIDE SEQUENCE [LARGE SCALE GENOMIC DNA]</scope>
    <source>
        <strain evidence="5 6">CCTCC AB 2017055</strain>
    </source>
</reference>
<evidence type="ECO:0000313" key="6">
    <source>
        <dbReference type="Proteomes" id="UP000475214"/>
    </source>
</evidence>
<dbReference type="SUPFAM" id="SSF53822">
    <property type="entry name" value="Periplasmic binding protein-like I"/>
    <property type="match status" value="1"/>
</dbReference>
<evidence type="ECO:0000256" key="3">
    <source>
        <dbReference type="SAM" id="SignalP"/>
    </source>
</evidence>
<accession>A0A6L9SGH5</accession>
<keyword evidence="2 3" id="KW-0732">Signal</keyword>
<feature type="signal peptide" evidence="3">
    <location>
        <begin position="1"/>
        <end position="22"/>
    </location>
</feature>
<evidence type="ECO:0000256" key="1">
    <source>
        <dbReference type="ARBA" id="ARBA00010062"/>
    </source>
</evidence>
<evidence type="ECO:0000256" key="2">
    <source>
        <dbReference type="ARBA" id="ARBA00022729"/>
    </source>
</evidence>
<evidence type="ECO:0000259" key="4">
    <source>
        <dbReference type="Pfam" id="PF13458"/>
    </source>
</evidence>
<dbReference type="AlphaFoldDB" id="A0A6L9SGH5"/>
<gene>
    <name evidence="5" type="ORF">G1H10_29765</name>
</gene>
<dbReference type="Gene3D" id="3.40.50.2300">
    <property type="match status" value="2"/>
</dbReference>
<organism evidence="5 6">
    <name type="scientific">Phytoactinopolyspora halotolerans</name>
    <dbReference type="NCBI Taxonomy" id="1981512"/>
    <lineage>
        <taxon>Bacteria</taxon>
        <taxon>Bacillati</taxon>
        <taxon>Actinomycetota</taxon>
        <taxon>Actinomycetes</taxon>
        <taxon>Jiangellales</taxon>
        <taxon>Jiangellaceae</taxon>
        <taxon>Phytoactinopolyspora</taxon>
    </lineage>
</organism>
<name>A0A6L9SGH5_9ACTN</name>
<dbReference type="InterPro" id="IPR028082">
    <property type="entry name" value="Peripla_BP_I"/>
</dbReference>
<protein>
    <submittedName>
        <fullName evidence="5">Amino acid ABC transporter substrate-binding protein</fullName>
    </submittedName>
</protein>
<dbReference type="Pfam" id="PF13458">
    <property type="entry name" value="Peripla_BP_6"/>
    <property type="match status" value="1"/>
</dbReference>
<proteinExistence type="inferred from homology"/>
<evidence type="ECO:0000313" key="5">
    <source>
        <dbReference type="EMBL" id="NEE04366.1"/>
    </source>
</evidence>
<comment type="caution">
    <text evidence="5">The sequence shown here is derived from an EMBL/GenBank/DDBJ whole genome shotgun (WGS) entry which is preliminary data.</text>
</comment>
<dbReference type="RefSeq" id="WP_163744834.1">
    <property type="nucleotide sequence ID" value="NZ_JAAGOA010000033.1"/>
</dbReference>